<evidence type="ECO:0000313" key="4">
    <source>
        <dbReference type="Proteomes" id="UP000027265"/>
    </source>
</evidence>
<proteinExistence type="predicted"/>
<feature type="transmembrane region" description="Helical" evidence="2">
    <location>
        <begin position="131"/>
        <end position="153"/>
    </location>
</feature>
<feature type="compositionally biased region" description="Basic and acidic residues" evidence="1">
    <location>
        <begin position="64"/>
        <end position="79"/>
    </location>
</feature>
<keyword evidence="4" id="KW-1185">Reference proteome</keyword>
<sequence>MDYDRSLLSKAPQVSGSERQFHSMDYDRSLLVDAPQPSRSETQLHTTHYDRSLLTDSSQTSRSGKQDEYNVDIIDKQIQRQDSIPYQPTRRPLIVQSNPPPNGLALKESRSTPRGTSRPPTPCTRFSRRTLIILLLLAVVIIAAIVGGAVGGTKKLESSRSHKTSTTTAETSGARSVTDPFSTILPNSSSTIPVTSTTTTSSTVVPSAGCMLQIVDGSTFYGSPTTAVVTSTISGSLDFLVPTTFIVLCSVASPLNSSSASDSMYHSNGYDGVYDESLLVNAILESKGVETCGLLSNKDPQTAHSQAIKFCTMDYDRSLLANAPQANRSETQFHTMDYDRSLLVGAPQANQSDKQLHAMYHDRSLLAGGPQASRLEKQGEYDVGQDTVPYQPTHHPLTAQSHSPPNEPTLKESRSTSPGTPPSPLPRTRFSRRTPTILLLLGIVIIAAIVGGAVGGTRKLASSGSQKTNTTTVVKSGVRSVTESFGKNVPTNSSGTVPATSTIATYPTGISSPVDTWPTTSGPTFCESPTIVVFPYFATTMTAPIVITTTSLVPCSLAPQLRLVILVVETATGPYQIQTPPLLNNTEVPLLEKRVLVGEMEVVEGLMVNQSPS</sequence>
<keyword evidence="2" id="KW-0472">Membrane</keyword>
<name>A0A067PIJ5_9AGAM</name>
<dbReference type="HOGENOM" id="CLU_445536_0_0_1"/>
<protein>
    <submittedName>
        <fullName evidence="3">Uncharacterized protein</fullName>
    </submittedName>
</protein>
<dbReference type="AlphaFoldDB" id="A0A067PIJ5"/>
<organism evidence="3 4">
    <name type="scientific">Jaapia argillacea MUCL 33604</name>
    <dbReference type="NCBI Taxonomy" id="933084"/>
    <lineage>
        <taxon>Eukaryota</taxon>
        <taxon>Fungi</taxon>
        <taxon>Dikarya</taxon>
        <taxon>Basidiomycota</taxon>
        <taxon>Agaricomycotina</taxon>
        <taxon>Agaricomycetes</taxon>
        <taxon>Agaricomycetidae</taxon>
        <taxon>Jaapiales</taxon>
        <taxon>Jaapiaceae</taxon>
        <taxon>Jaapia</taxon>
    </lineage>
</organism>
<feature type="region of interest" description="Disordered" evidence="1">
    <location>
        <begin position="34"/>
        <end position="123"/>
    </location>
</feature>
<feature type="region of interest" description="Disordered" evidence="1">
    <location>
        <begin position="1"/>
        <end position="20"/>
    </location>
</feature>
<accession>A0A067PIJ5</accession>
<feature type="compositionally biased region" description="Polar residues" evidence="1">
    <location>
        <begin position="54"/>
        <end position="63"/>
    </location>
</feature>
<feature type="transmembrane region" description="Helical" evidence="2">
    <location>
        <begin position="437"/>
        <end position="456"/>
    </location>
</feature>
<feature type="region of interest" description="Disordered" evidence="1">
    <location>
        <begin position="153"/>
        <end position="180"/>
    </location>
</feature>
<feature type="region of interest" description="Disordered" evidence="1">
    <location>
        <begin position="384"/>
        <end position="430"/>
    </location>
</feature>
<gene>
    <name evidence="3" type="ORF">JAAARDRAFT_80237</name>
</gene>
<dbReference type="Proteomes" id="UP000027265">
    <property type="component" value="Unassembled WGS sequence"/>
</dbReference>
<keyword evidence="2" id="KW-0812">Transmembrane</keyword>
<dbReference type="InParanoid" id="A0A067PIJ5"/>
<dbReference type="EMBL" id="KL197728">
    <property type="protein sequence ID" value="KDQ54614.1"/>
    <property type="molecule type" value="Genomic_DNA"/>
</dbReference>
<evidence type="ECO:0000313" key="3">
    <source>
        <dbReference type="EMBL" id="KDQ54614.1"/>
    </source>
</evidence>
<feature type="compositionally biased region" description="Polar residues" evidence="1">
    <location>
        <begin position="37"/>
        <end position="46"/>
    </location>
</feature>
<reference evidence="4" key="1">
    <citation type="journal article" date="2014" name="Proc. Natl. Acad. Sci. U.S.A.">
        <title>Extensive sampling of basidiomycete genomes demonstrates inadequacy of the white-rot/brown-rot paradigm for wood decay fungi.</title>
        <authorList>
            <person name="Riley R."/>
            <person name="Salamov A.A."/>
            <person name="Brown D.W."/>
            <person name="Nagy L.G."/>
            <person name="Floudas D."/>
            <person name="Held B.W."/>
            <person name="Levasseur A."/>
            <person name="Lombard V."/>
            <person name="Morin E."/>
            <person name="Otillar R."/>
            <person name="Lindquist E.A."/>
            <person name="Sun H."/>
            <person name="LaButti K.M."/>
            <person name="Schmutz J."/>
            <person name="Jabbour D."/>
            <person name="Luo H."/>
            <person name="Baker S.E."/>
            <person name="Pisabarro A.G."/>
            <person name="Walton J.D."/>
            <person name="Blanchette R.A."/>
            <person name="Henrissat B."/>
            <person name="Martin F."/>
            <person name="Cullen D."/>
            <person name="Hibbett D.S."/>
            <person name="Grigoriev I.V."/>
        </authorList>
    </citation>
    <scope>NUCLEOTIDE SEQUENCE [LARGE SCALE GENOMIC DNA]</scope>
    <source>
        <strain evidence="4">MUCL 33604</strain>
    </source>
</reference>
<evidence type="ECO:0000256" key="1">
    <source>
        <dbReference type="SAM" id="MobiDB-lite"/>
    </source>
</evidence>
<feature type="compositionally biased region" description="Polar residues" evidence="1">
    <location>
        <begin position="164"/>
        <end position="180"/>
    </location>
</feature>
<evidence type="ECO:0000256" key="2">
    <source>
        <dbReference type="SAM" id="Phobius"/>
    </source>
</evidence>
<keyword evidence="2" id="KW-1133">Transmembrane helix</keyword>